<keyword evidence="4" id="KW-1003">Cell membrane</keyword>
<dbReference type="RefSeq" id="WP_040498535.1">
    <property type="nucleotide sequence ID" value="NZ_CABKOI010000020.1"/>
</dbReference>
<evidence type="ECO:0000256" key="9">
    <source>
        <dbReference type="SAM" id="Phobius"/>
    </source>
</evidence>
<feature type="transmembrane region" description="Helical" evidence="9">
    <location>
        <begin position="278"/>
        <end position="297"/>
    </location>
</feature>
<evidence type="ECO:0000256" key="3">
    <source>
        <dbReference type="ARBA" id="ARBA00022449"/>
    </source>
</evidence>
<feature type="transmembrane region" description="Helical" evidence="9">
    <location>
        <begin position="90"/>
        <end position="115"/>
    </location>
</feature>
<comment type="caution">
    <text evidence="11">The sequence shown here is derived from an EMBL/GenBank/DDBJ whole genome shotgun (WGS) entry which is preliminary data.</text>
</comment>
<dbReference type="PANTHER" id="PTHR32507">
    <property type="entry name" value="NA(+)/H(+) ANTIPORTER 1"/>
    <property type="match status" value="1"/>
</dbReference>
<evidence type="ECO:0000256" key="8">
    <source>
        <dbReference type="ARBA" id="ARBA00023136"/>
    </source>
</evidence>
<dbReference type="Gene3D" id="1.20.1530.20">
    <property type="match status" value="1"/>
</dbReference>
<feature type="transmembrane region" description="Helical" evidence="9">
    <location>
        <begin position="339"/>
        <end position="359"/>
    </location>
</feature>
<feature type="transmembrane region" description="Helical" evidence="9">
    <location>
        <begin position="303"/>
        <end position="327"/>
    </location>
</feature>
<name>A0A2N3PHZ7_9HELI</name>
<feature type="transmembrane region" description="Helical" evidence="9">
    <location>
        <begin position="121"/>
        <end position="143"/>
    </location>
</feature>
<keyword evidence="12" id="KW-1185">Reference proteome</keyword>
<evidence type="ECO:0000259" key="10">
    <source>
        <dbReference type="Pfam" id="PF00999"/>
    </source>
</evidence>
<keyword evidence="8 9" id="KW-0472">Membrane</keyword>
<evidence type="ECO:0000256" key="2">
    <source>
        <dbReference type="ARBA" id="ARBA00022448"/>
    </source>
</evidence>
<dbReference type="GeneID" id="97290183"/>
<dbReference type="InterPro" id="IPR006153">
    <property type="entry name" value="Cation/H_exchanger_TM"/>
</dbReference>
<keyword evidence="2" id="KW-0813">Transport</keyword>
<evidence type="ECO:0000256" key="5">
    <source>
        <dbReference type="ARBA" id="ARBA00022692"/>
    </source>
</evidence>
<gene>
    <name evidence="11" type="ORF">BCM31_02915</name>
</gene>
<evidence type="ECO:0000256" key="4">
    <source>
        <dbReference type="ARBA" id="ARBA00022475"/>
    </source>
</evidence>
<reference evidence="11 12" key="1">
    <citation type="submission" date="2016-07" db="EMBL/GenBank/DDBJ databases">
        <title>Detection of Helicobacter winghamensis from caecal content of red fox (Vulpes vulpes).</title>
        <authorList>
            <person name="Zanoni R.G."/>
            <person name="Florio D."/>
            <person name="Caffara M."/>
            <person name="Renzi M."/>
            <person name="Parisi A."/>
            <person name="Pasquali F."/>
            <person name="Manfreda G."/>
        </authorList>
    </citation>
    <scope>NUCLEOTIDE SEQUENCE [LARGE SCALE GENOMIC DNA]</scope>
    <source>
        <strain evidence="11 12">295_13</strain>
    </source>
</reference>
<dbReference type="GO" id="GO:0005886">
    <property type="term" value="C:plasma membrane"/>
    <property type="evidence" value="ECO:0007669"/>
    <property type="project" value="UniProtKB-SubCell"/>
</dbReference>
<proteinExistence type="predicted"/>
<feature type="domain" description="Cation/H+ exchanger transmembrane" evidence="10">
    <location>
        <begin position="19"/>
        <end position="390"/>
    </location>
</feature>
<feature type="transmembrane region" description="Helical" evidence="9">
    <location>
        <begin position="61"/>
        <end position="78"/>
    </location>
</feature>
<evidence type="ECO:0000313" key="12">
    <source>
        <dbReference type="Proteomes" id="UP000233350"/>
    </source>
</evidence>
<comment type="subcellular location">
    <subcellularLocation>
        <location evidence="1">Cell membrane</location>
        <topology evidence="1">Multi-pass membrane protein</topology>
    </subcellularLocation>
</comment>
<dbReference type="GO" id="GO:0015297">
    <property type="term" value="F:antiporter activity"/>
    <property type="evidence" value="ECO:0007669"/>
    <property type="project" value="UniProtKB-KW"/>
</dbReference>
<protein>
    <submittedName>
        <fullName evidence="11">K+/H+ antiporter</fullName>
    </submittedName>
</protein>
<dbReference type="InterPro" id="IPR038770">
    <property type="entry name" value="Na+/solute_symporter_sf"/>
</dbReference>
<dbReference type="PANTHER" id="PTHR32507:SF7">
    <property type="entry name" value="K(+)_H(+) ANTIPORTER NHAP2"/>
    <property type="match status" value="1"/>
</dbReference>
<dbReference type="NCBIfam" id="NF003715">
    <property type="entry name" value="PRK05326.1-2"/>
    <property type="match status" value="1"/>
</dbReference>
<sequence length="408" mass="44706">MLEIINNLNVYIVVIGVILFASVYASKISEKIGLPLLLIFLILGMLLGSDGIVGINFDNTLLAQAVGSIALIFILYSGGLDTYWDQIKPVVVSGVMLATLGVLMTAIILALFFYLMWDVTFLEALLLGSIVSSTDAAAVFMVLRSQKIQLKNNIKPLLELESGSNDPMAIFLTITVLQLIVMQGNSNIWEWLVQFVGQFAIGGALGLLCGYVFPKICAKVNISQPGLYPLISVAWLFMVFGLSALLGGNGYLSIYIAGIMTNRFAFPYKSHIIAFHDAVAWMMQIVVFLVLGLLVFPSQLPDVALQALALVFVLMFVARPLGVFISLAKSRYDNREKVFISWVGLRGAVPIILATYPFVYHLEQAQLIFNVVFFMVFISVLVQGMSLGFAARTLGITEDENAESKKDS</sequence>
<evidence type="ECO:0000256" key="1">
    <source>
        <dbReference type="ARBA" id="ARBA00004651"/>
    </source>
</evidence>
<keyword evidence="6 9" id="KW-1133">Transmembrane helix</keyword>
<feature type="transmembrane region" description="Helical" evidence="9">
    <location>
        <begin position="32"/>
        <end position="55"/>
    </location>
</feature>
<feature type="transmembrane region" description="Helical" evidence="9">
    <location>
        <begin position="6"/>
        <end position="25"/>
    </location>
</feature>
<evidence type="ECO:0000313" key="11">
    <source>
        <dbReference type="EMBL" id="PKT80311.1"/>
    </source>
</evidence>
<dbReference type="EMBL" id="MBPK01000043">
    <property type="protein sequence ID" value="PKT80311.1"/>
    <property type="molecule type" value="Genomic_DNA"/>
</dbReference>
<accession>A0A2N3PHZ7</accession>
<dbReference type="STRING" id="556267.HWAG_00934"/>
<feature type="transmembrane region" description="Helical" evidence="9">
    <location>
        <begin position="365"/>
        <end position="382"/>
    </location>
</feature>
<dbReference type="Pfam" id="PF00999">
    <property type="entry name" value="Na_H_Exchanger"/>
    <property type="match status" value="1"/>
</dbReference>
<feature type="transmembrane region" description="Helical" evidence="9">
    <location>
        <begin position="226"/>
        <end position="244"/>
    </location>
</feature>
<organism evidence="11 12">
    <name type="scientific">Helicobacter winghamensis</name>
    <dbReference type="NCBI Taxonomy" id="157268"/>
    <lineage>
        <taxon>Bacteria</taxon>
        <taxon>Pseudomonadati</taxon>
        <taxon>Campylobacterota</taxon>
        <taxon>Epsilonproteobacteria</taxon>
        <taxon>Campylobacterales</taxon>
        <taxon>Helicobacteraceae</taxon>
        <taxon>Helicobacter</taxon>
    </lineage>
</organism>
<dbReference type="OrthoDB" id="9810759at2"/>
<evidence type="ECO:0000256" key="6">
    <source>
        <dbReference type="ARBA" id="ARBA00022989"/>
    </source>
</evidence>
<dbReference type="AlphaFoldDB" id="A0A2N3PHZ7"/>
<keyword evidence="3" id="KW-0050">Antiport</keyword>
<feature type="transmembrane region" description="Helical" evidence="9">
    <location>
        <begin position="195"/>
        <end position="214"/>
    </location>
</feature>
<dbReference type="Proteomes" id="UP000233350">
    <property type="component" value="Unassembled WGS sequence"/>
</dbReference>
<keyword evidence="7" id="KW-0406">Ion transport</keyword>
<keyword evidence="5 9" id="KW-0812">Transmembrane</keyword>
<dbReference type="GO" id="GO:1902600">
    <property type="term" value="P:proton transmembrane transport"/>
    <property type="evidence" value="ECO:0007669"/>
    <property type="project" value="InterPro"/>
</dbReference>
<evidence type="ECO:0000256" key="7">
    <source>
        <dbReference type="ARBA" id="ARBA00023065"/>
    </source>
</evidence>
<dbReference type="NCBIfam" id="NF003716">
    <property type="entry name" value="PRK05326.1-3"/>
    <property type="match status" value="1"/>
</dbReference>